<dbReference type="AlphaFoldDB" id="A0A2T3NUF4"/>
<gene>
    <name evidence="2" type="ORF">C9I98_10430</name>
</gene>
<reference evidence="2 3" key="1">
    <citation type="submission" date="2018-01" db="EMBL/GenBank/DDBJ databases">
        <title>Whole genome sequencing of Histamine producing bacteria.</title>
        <authorList>
            <person name="Butler K."/>
        </authorList>
    </citation>
    <scope>NUCLEOTIDE SEQUENCE [LARGE SCALE GENOMIC DNA]</scope>
    <source>
        <strain evidence="2 3">DSM 100436</strain>
    </source>
</reference>
<keyword evidence="1" id="KW-0472">Membrane</keyword>
<organism evidence="2 3">
    <name type="scientific">Photobacterium sanctipauli</name>
    <dbReference type="NCBI Taxonomy" id="1342794"/>
    <lineage>
        <taxon>Bacteria</taxon>
        <taxon>Pseudomonadati</taxon>
        <taxon>Pseudomonadota</taxon>
        <taxon>Gammaproteobacteria</taxon>
        <taxon>Vibrionales</taxon>
        <taxon>Vibrionaceae</taxon>
        <taxon>Photobacterium</taxon>
    </lineage>
</organism>
<dbReference type="InterPro" id="IPR021218">
    <property type="entry name" value="DUF2784"/>
</dbReference>
<proteinExistence type="predicted"/>
<feature type="transmembrane region" description="Helical" evidence="1">
    <location>
        <begin position="35"/>
        <end position="54"/>
    </location>
</feature>
<accession>A0A2T3NUF4</accession>
<feature type="transmembrane region" description="Helical" evidence="1">
    <location>
        <begin position="6"/>
        <end position="28"/>
    </location>
</feature>
<keyword evidence="1" id="KW-1133">Transmembrane helix</keyword>
<dbReference type="RefSeq" id="WP_036816244.1">
    <property type="nucleotide sequence ID" value="NZ_JGVO01000017.1"/>
</dbReference>
<dbReference type="Proteomes" id="UP000241771">
    <property type="component" value="Unassembled WGS sequence"/>
</dbReference>
<feature type="transmembrane region" description="Helical" evidence="1">
    <location>
        <begin position="97"/>
        <end position="118"/>
    </location>
</feature>
<keyword evidence="1" id="KW-0812">Transmembrane</keyword>
<dbReference type="OrthoDB" id="370375at2"/>
<dbReference type="Pfam" id="PF10861">
    <property type="entry name" value="DUF2784"/>
    <property type="match status" value="1"/>
</dbReference>
<sequence>MIYRMLADLIVLLHLLFIIFALLGGSLVLWRRYMLFAHIPAAIWVVLVSFNSWVCPLTPLENTLRHLAGEQGYAGGFVEHYIIPIIYPVNLNFDVQVLLGIAATAINFIIYALVYYWYKLKQDR</sequence>
<protein>
    <submittedName>
        <fullName evidence="2">DUF2784 domain-containing protein</fullName>
    </submittedName>
</protein>
<dbReference type="EMBL" id="PYMA01000005">
    <property type="protein sequence ID" value="PSW19871.1"/>
    <property type="molecule type" value="Genomic_DNA"/>
</dbReference>
<comment type="caution">
    <text evidence="2">The sequence shown here is derived from an EMBL/GenBank/DDBJ whole genome shotgun (WGS) entry which is preliminary data.</text>
</comment>
<evidence type="ECO:0000313" key="3">
    <source>
        <dbReference type="Proteomes" id="UP000241771"/>
    </source>
</evidence>
<evidence type="ECO:0000256" key="1">
    <source>
        <dbReference type="SAM" id="Phobius"/>
    </source>
</evidence>
<name>A0A2T3NUF4_9GAMM</name>
<keyword evidence="3" id="KW-1185">Reference proteome</keyword>
<evidence type="ECO:0000313" key="2">
    <source>
        <dbReference type="EMBL" id="PSW19871.1"/>
    </source>
</evidence>